<dbReference type="InterPro" id="IPR036388">
    <property type="entry name" value="WH-like_DNA-bd_sf"/>
</dbReference>
<dbReference type="SMART" id="SM00345">
    <property type="entry name" value="HTH_GNTR"/>
    <property type="match status" value="1"/>
</dbReference>
<feature type="domain" description="HTH gntR-type" evidence="4">
    <location>
        <begin position="5"/>
        <end position="73"/>
    </location>
</feature>
<dbReference type="CDD" id="cd07377">
    <property type="entry name" value="WHTH_GntR"/>
    <property type="match status" value="1"/>
</dbReference>
<keyword evidence="3" id="KW-0804">Transcription</keyword>
<keyword evidence="1" id="KW-0805">Transcription regulation</keyword>
<dbReference type="InterPro" id="IPR011711">
    <property type="entry name" value="GntR_C"/>
</dbReference>
<dbReference type="InterPro" id="IPR008920">
    <property type="entry name" value="TF_FadR/GntR_C"/>
</dbReference>
<dbReference type="Proteomes" id="UP000683246">
    <property type="component" value="Chromosome"/>
</dbReference>
<evidence type="ECO:0000259" key="4">
    <source>
        <dbReference type="PROSITE" id="PS50949"/>
    </source>
</evidence>
<dbReference type="AlphaFoldDB" id="A0A8J8MIW5"/>
<dbReference type="SUPFAM" id="SSF46785">
    <property type="entry name" value="Winged helix' DNA-binding domain"/>
    <property type="match status" value="1"/>
</dbReference>
<reference evidence="5" key="1">
    <citation type="submission" date="2020-07" db="EMBL/GenBank/DDBJ databases">
        <title>Vallitalea pronyensis genome.</title>
        <authorList>
            <person name="Postec A."/>
        </authorList>
    </citation>
    <scope>NUCLEOTIDE SEQUENCE</scope>
    <source>
        <strain evidence="5">FatNI3</strain>
    </source>
</reference>
<gene>
    <name evidence="5" type="ORF">HZI73_08135</name>
</gene>
<evidence type="ECO:0000313" key="5">
    <source>
        <dbReference type="EMBL" id="QUI22267.1"/>
    </source>
</evidence>
<keyword evidence="6" id="KW-1185">Reference proteome</keyword>
<dbReference type="InterPro" id="IPR036390">
    <property type="entry name" value="WH_DNA-bd_sf"/>
</dbReference>
<dbReference type="PANTHER" id="PTHR43537:SF5">
    <property type="entry name" value="UXU OPERON TRANSCRIPTIONAL REGULATOR"/>
    <property type="match status" value="1"/>
</dbReference>
<dbReference type="RefSeq" id="WP_212697749.1">
    <property type="nucleotide sequence ID" value="NZ_CP058649.1"/>
</dbReference>
<dbReference type="PRINTS" id="PR00035">
    <property type="entry name" value="HTHGNTR"/>
</dbReference>
<accession>A0A8J8MIW5</accession>
<dbReference type="KEGG" id="vpy:HZI73_08135"/>
<dbReference type="InterPro" id="IPR000524">
    <property type="entry name" value="Tscrpt_reg_HTH_GntR"/>
</dbReference>
<dbReference type="Pfam" id="PF00392">
    <property type="entry name" value="GntR"/>
    <property type="match status" value="1"/>
</dbReference>
<dbReference type="GO" id="GO:0003700">
    <property type="term" value="F:DNA-binding transcription factor activity"/>
    <property type="evidence" value="ECO:0007669"/>
    <property type="project" value="InterPro"/>
</dbReference>
<dbReference type="PROSITE" id="PS50949">
    <property type="entry name" value="HTH_GNTR"/>
    <property type="match status" value="1"/>
</dbReference>
<dbReference type="Pfam" id="PF07729">
    <property type="entry name" value="FCD"/>
    <property type="match status" value="1"/>
</dbReference>
<dbReference type="SUPFAM" id="SSF48008">
    <property type="entry name" value="GntR ligand-binding domain-like"/>
    <property type="match status" value="1"/>
</dbReference>
<keyword evidence="2" id="KW-0238">DNA-binding</keyword>
<evidence type="ECO:0000256" key="2">
    <source>
        <dbReference type="ARBA" id="ARBA00023125"/>
    </source>
</evidence>
<protein>
    <submittedName>
        <fullName evidence="5">FadR family transcriptional regulator</fullName>
    </submittedName>
</protein>
<dbReference type="Gene3D" id="1.20.120.530">
    <property type="entry name" value="GntR ligand-binding domain-like"/>
    <property type="match status" value="1"/>
</dbReference>
<dbReference type="Gene3D" id="1.10.10.10">
    <property type="entry name" value="Winged helix-like DNA-binding domain superfamily/Winged helix DNA-binding domain"/>
    <property type="match status" value="1"/>
</dbReference>
<evidence type="ECO:0000256" key="3">
    <source>
        <dbReference type="ARBA" id="ARBA00023163"/>
    </source>
</evidence>
<evidence type="ECO:0000256" key="1">
    <source>
        <dbReference type="ARBA" id="ARBA00023015"/>
    </source>
</evidence>
<evidence type="ECO:0000313" key="6">
    <source>
        <dbReference type="Proteomes" id="UP000683246"/>
    </source>
</evidence>
<dbReference type="SMART" id="SM00895">
    <property type="entry name" value="FCD"/>
    <property type="match status" value="1"/>
</dbReference>
<dbReference type="EMBL" id="CP058649">
    <property type="protein sequence ID" value="QUI22267.1"/>
    <property type="molecule type" value="Genomic_DNA"/>
</dbReference>
<proteinExistence type="predicted"/>
<sequence>MIIRKNISDQVFDYFVDKIRNGQLKPGDKLPTERDLSQELGVSRVSIREGILSLARMGIMVTKQGDGTYVNSKKPDILSQVMAIYVTMEKESLAMEYMEVRKVMESEAARLASLHATAEDITRIKSIHEKRKAIIKGSKDVYDYALLYEYDRQFHAAIAMATHNSMFVNFLNAIHTTLKIQQKESSSFKDMPRKSNAYHEKVLHAIMGKNPEKAIKWMSAHLDDVTHAIMNKAT</sequence>
<organism evidence="5 6">
    <name type="scientific">Vallitalea pronyensis</name>
    <dbReference type="NCBI Taxonomy" id="1348613"/>
    <lineage>
        <taxon>Bacteria</taxon>
        <taxon>Bacillati</taxon>
        <taxon>Bacillota</taxon>
        <taxon>Clostridia</taxon>
        <taxon>Lachnospirales</taxon>
        <taxon>Vallitaleaceae</taxon>
        <taxon>Vallitalea</taxon>
    </lineage>
</organism>
<dbReference type="PANTHER" id="PTHR43537">
    <property type="entry name" value="TRANSCRIPTIONAL REGULATOR, GNTR FAMILY"/>
    <property type="match status" value="1"/>
</dbReference>
<dbReference type="GO" id="GO:0003677">
    <property type="term" value="F:DNA binding"/>
    <property type="evidence" value="ECO:0007669"/>
    <property type="project" value="UniProtKB-KW"/>
</dbReference>
<name>A0A8J8MIW5_9FIRM</name>